<keyword evidence="2 5" id="KW-0378">Hydrolase</keyword>
<dbReference type="AlphaFoldDB" id="A0A936ZGX6"/>
<name>A0A936ZGX6_9BURK</name>
<dbReference type="PANTHER" id="PTHR48081">
    <property type="entry name" value="AB HYDROLASE SUPERFAMILY PROTEIN C4A8.06C"/>
    <property type="match status" value="1"/>
</dbReference>
<dbReference type="InterPro" id="IPR050300">
    <property type="entry name" value="GDXG_lipolytic_enzyme"/>
</dbReference>
<dbReference type="GO" id="GO:0016787">
    <property type="term" value="F:hydrolase activity"/>
    <property type="evidence" value="ECO:0007669"/>
    <property type="project" value="UniProtKB-KW"/>
</dbReference>
<evidence type="ECO:0000259" key="4">
    <source>
        <dbReference type="Pfam" id="PF07859"/>
    </source>
</evidence>
<evidence type="ECO:0000256" key="2">
    <source>
        <dbReference type="ARBA" id="ARBA00022801"/>
    </source>
</evidence>
<reference evidence="5" key="1">
    <citation type="submission" date="2021-01" db="EMBL/GenBank/DDBJ databases">
        <title>Ramlibacter sp. strain AW1 16S ribosomal RNA gene Genome sequencing and assembly.</title>
        <authorList>
            <person name="Kang M."/>
        </authorList>
    </citation>
    <scope>NUCLEOTIDE SEQUENCE</scope>
    <source>
        <strain evidence="5">AW1</strain>
    </source>
</reference>
<feature type="active site" evidence="3">
    <location>
        <position position="165"/>
    </location>
</feature>
<evidence type="ECO:0000256" key="1">
    <source>
        <dbReference type="ARBA" id="ARBA00010515"/>
    </source>
</evidence>
<feature type="domain" description="Alpha/beta hydrolase fold-3" evidence="4">
    <location>
        <begin position="87"/>
        <end position="291"/>
    </location>
</feature>
<dbReference type="PROSITE" id="PS01174">
    <property type="entry name" value="LIPASE_GDXG_SER"/>
    <property type="match status" value="1"/>
</dbReference>
<dbReference type="InterPro" id="IPR013094">
    <property type="entry name" value="AB_hydrolase_3"/>
</dbReference>
<dbReference type="InterPro" id="IPR029058">
    <property type="entry name" value="AB_hydrolase_fold"/>
</dbReference>
<evidence type="ECO:0000256" key="3">
    <source>
        <dbReference type="PROSITE-ProRule" id="PRU10038"/>
    </source>
</evidence>
<protein>
    <submittedName>
        <fullName evidence="5">Alpha/beta hydrolase</fullName>
    </submittedName>
</protein>
<dbReference type="EMBL" id="JAEQNA010000003">
    <property type="protein sequence ID" value="MBL0420717.1"/>
    <property type="molecule type" value="Genomic_DNA"/>
</dbReference>
<proteinExistence type="inferred from homology"/>
<evidence type="ECO:0000313" key="5">
    <source>
        <dbReference type="EMBL" id="MBL0420717.1"/>
    </source>
</evidence>
<dbReference type="Proteomes" id="UP000613011">
    <property type="component" value="Unassembled WGS sequence"/>
</dbReference>
<accession>A0A936ZGX6</accession>
<keyword evidence="6" id="KW-1185">Reference proteome</keyword>
<dbReference type="Pfam" id="PF07859">
    <property type="entry name" value="Abhydrolase_3"/>
    <property type="match status" value="1"/>
</dbReference>
<comment type="caution">
    <text evidence="5">The sequence shown here is derived from an EMBL/GenBank/DDBJ whole genome shotgun (WGS) entry which is preliminary data.</text>
</comment>
<gene>
    <name evidence="5" type="ORF">JI739_10210</name>
</gene>
<organism evidence="5 6">
    <name type="scientific">Ramlibacter aurantiacus</name>
    <dbReference type="NCBI Taxonomy" id="2801330"/>
    <lineage>
        <taxon>Bacteria</taxon>
        <taxon>Pseudomonadati</taxon>
        <taxon>Pseudomonadota</taxon>
        <taxon>Betaproteobacteria</taxon>
        <taxon>Burkholderiales</taxon>
        <taxon>Comamonadaceae</taxon>
        <taxon>Ramlibacter</taxon>
    </lineage>
</organism>
<sequence>MSLSSDASCAELHPVVQRLLQAQQAAGRAALSSLPVPQARQLYDAAAAAFGPGPSVHATSERTMTVRSGERIALRVIQATPQPAQVVVYLHGGGWVLGDLDGFDALARALAVRSNSVVVLVDYRLAPEHPFPVPVHDAEDAVWHVAREIAPAFGADLPLVLAGDSAGANLAAVVCLGLRGRLPIAGQVLFNPVTDVDTETPSYREFAQGYTLTKPDMRWFFDLYAPGQWQQGDPRIAPLRTPDLRGAPPAWIGTAQFDVLRDEGERYAQRLRDAGVPVELRRFDGLVHGYARWFALVDAADRAVDDAARAIAAASATRDASTATSP</sequence>
<dbReference type="SUPFAM" id="SSF53474">
    <property type="entry name" value="alpha/beta-Hydrolases"/>
    <property type="match status" value="1"/>
</dbReference>
<dbReference type="InterPro" id="IPR033140">
    <property type="entry name" value="Lipase_GDXG_put_SER_AS"/>
</dbReference>
<dbReference type="PANTHER" id="PTHR48081:SF8">
    <property type="entry name" value="ALPHA_BETA HYDROLASE FOLD-3 DOMAIN-CONTAINING PROTEIN-RELATED"/>
    <property type="match status" value="1"/>
</dbReference>
<dbReference type="Gene3D" id="3.40.50.1820">
    <property type="entry name" value="alpha/beta hydrolase"/>
    <property type="match status" value="1"/>
</dbReference>
<dbReference type="RefSeq" id="WP_201683799.1">
    <property type="nucleotide sequence ID" value="NZ_JAEQNA010000003.1"/>
</dbReference>
<evidence type="ECO:0000313" key="6">
    <source>
        <dbReference type="Proteomes" id="UP000613011"/>
    </source>
</evidence>
<comment type="similarity">
    <text evidence="1">Belongs to the 'GDXG' lipolytic enzyme family.</text>
</comment>